<accession>A0AC61R3W6</accession>
<evidence type="ECO:0000313" key="1">
    <source>
        <dbReference type="EMBL" id="TGY00479.1"/>
    </source>
</evidence>
<sequence>MNLCRCEKGHFYDKEKFASCPHCAGGAASDAGLTEAFTVPIGGGAPNPGQPYPSPEPPAGAGFSAPPMAPPIAPMGNQPVAGIPADQVTVPLQNVPPLQSIPPVQNTPPVANIPVDAPTVPLNMDTPTIPLDIPDPFQQGGGISDNAEDCTVGFFDDVFSSASSQEKAVSPAPAAGTLAKMPVVNKVATPCVGWLIALGGEHLGTDFRLKVGKNFIGRSPQMDIALTEDKSVSRDRHAIVVYEPKAHLYLVQPGESSSLVYRNNEVVLTPVKLEAYDMITVGDVNLLFMPLCGERFNWGDLLEEIKKKNK</sequence>
<protein>
    <submittedName>
        <fullName evidence="1">FHA domain-containing protein</fullName>
    </submittedName>
</protein>
<dbReference type="EMBL" id="SRZB01000002">
    <property type="protein sequence ID" value="TGY00479.1"/>
    <property type="molecule type" value="Genomic_DNA"/>
</dbReference>
<comment type="caution">
    <text evidence="1">The sequence shown here is derived from an EMBL/GenBank/DDBJ whole genome shotgun (WGS) entry which is preliminary data.</text>
</comment>
<proteinExistence type="predicted"/>
<dbReference type="Proteomes" id="UP000307720">
    <property type="component" value="Unassembled WGS sequence"/>
</dbReference>
<evidence type="ECO:0000313" key="2">
    <source>
        <dbReference type="Proteomes" id="UP000307720"/>
    </source>
</evidence>
<organism evidence="1 2">
    <name type="scientific">Hominisplanchenecus murintestinalis</name>
    <dbReference type="NCBI Taxonomy" id="2941517"/>
    <lineage>
        <taxon>Bacteria</taxon>
        <taxon>Bacillati</taxon>
        <taxon>Bacillota</taxon>
        <taxon>Clostridia</taxon>
        <taxon>Lachnospirales</taxon>
        <taxon>Lachnospiraceae</taxon>
        <taxon>Hominisplanchenecus</taxon>
    </lineage>
</organism>
<reference evidence="1" key="1">
    <citation type="submission" date="2019-04" db="EMBL/GenBank/DDBJ databases">
        <title>Microbes associate with the intestines of laboratory mice.</title>
        <authorList>
            <person name="Navarre W."/>
            <person name="Wong E."/>
            <person name="Huang K."/>
            <person name="Tropini C."/>
            <person name="Ng K."/>
            <person name="Yu B."/>
        </authorList>
    </citation>
    <scope>NUCLEOTIDE SEQUENCE</scope>
    <source>
        <strain evidence="1">NM72_1-8</strain>
    </source>
</reference>
<keyword evidence="2" id="KW-1185">Reference proteome</keyword>
<gene>
    <name evidence="1" type="ORF">E5357_02980</name>
</gene>
<name>A0AC61R3W6_9FIRM</name>